<evidence type="ECO:0000313" key="1">
    <source>
        <dbReference type="EMBL" id="APX90274.1"/>
    </source>
</evidence>
<reference evidence="1 2" key="1">
    <citation type="submission" date="2017-01" db="EMBL/GenBank/DDBJ databases">
        <title>Genomic analysis of Xuhuaishuia manganoxidans DY6-4.</title>
        <authorList>
            <person name="Wang X."/>
        </authorList>
    </citation>
    <scope>NUCLEOTIDE SEQUENCE [LARGE SCALE GENOMIC DNA]</scope>
    <source>
        <strain evidence="1 2">DY6-4</strain>
    </source>
</reference>
<sequence>MPQDPNVIATAPVAGSAVPGDDATMDEAMTPQQKDMMRALCEETGQPMNTTLTRRQADARLEELREISRKD</sequence>
<evidence type="ECO:0000313" key="2">
    <source>
        <dbReference type="Proteomes" id="UP000187266"/>
    </source>
</evidence>
<dbReference type="Proteomes" id="UP000187266">
    <property type="component" value="Chromosome"/>
</dbReference>
<proteinExistence type="predicted"/>
<dbReference type="RefSeq" id="WP_076980292.1">
    <property type="nucleotide sequence ID" value="NZ_CP019124.1"/>
</dbReference>
<protein>
    <submittedName>
        <fullName evidence="1">Uncharacterized protein</fullName>
    </submittedName>
</protein>
<accession>A0A1U7DJU9</accession>
<dbReference type="OrthoDB" id="7871968at2"/>
<gene>
    <name evidence="1" type="ORF">BV394_11515</name>
</gene>
<name>A0A1U7DJU9_9RHOB</name>
<dbReference type="EMBL" id="CP019124">
    <property type="protein sequence ID" value="APX90274.1"/>
    <property type="molecule type" value="Genomic_DNA"/>
</dbReference>
<dbReference type="AlphaFoldDB" id="A0A1U7DJU9"/>
<accession>A0A2M9D4S1</accession>
<dbReference type="STRING" id="1267768.BV394_11515"/>
<keyword evidence="2" id="KW-1185">Reference proteome</keyword>
<organism evidence="1 2">
    <name type="scientific">Brevirhabdus pacifica</name>
    <dbReference type="NCBI Taxonomy" id="1267768"/>
    <lineage>
        <taxon>Bacteria</taxon>
        <taxon>Pseudomonadati</taxon>
        <taxon>Pseudomonadota</taxon>
        <taxon>Alphaproteobacteria</taxon>
        <taxon>Rhodobacterales</taxon>
        <taxon>Paracoccaceae</taxon>
        <taxon>Brevirhabdus</taxon>
    </lineage>
</organism>